<sequence>MRDKKEKRFTSNKAEVTGLGTIVNIVTDTTTGVQYLVATSTGGVGLTVLVDQNGKPLLADQSEN</sequence>
<dbReference type="Pfam" id="PF20037">
    <property type="entry name" value="DUF6440"/>
    <property type="match status" value="1"/>
</dbReference>
<feature type="domain" description="DUF6440" evidence="1">
    <location>
        <begin position="8"/>
        <end position="58"/>
    </location>
</feature>
<dbReference type="EMBL" id="JBHTOP010000007">
    <property type="protein sequence ID" value="MFD1671338.1"/>
    <property type="molecule type" value="Genomic_DNA"/>
</dbReference>
<name>A0ABW4J5Y2_9LACO</name>
<gene>
    <name evidence="2" type="ORF">ACFQ5M_04440</name>
</gene>
<keyword evidence="3" id="KW-1185">Reference proteome</keyword>
<evidence type="ECO:0000259" key="1">
    <source>
        <dbReference type="Pfam" id="PF20037"/>
    </source>
</evidence>
<comment type="caution">
    <text evidence="2">The sequence shown here is derived from an EMBL/GenBank/DDBJ whole genome shotgun (WGS) entry which is preliminary data.</text>
</comment>
<dbReference type="RefSeq" id="WP_125715464.1">
    <property type="nucleotide sequence ID" value="NZ_JBHTOP010000007.1"/>
</dbReference>
<dbReference type="InterPro" id="IPR045515">
    <property type="entry name" value="DUF6440"/>
</dbReference>
<evidence type="ECO:0000313" key="3">
    <source>
        <dbReference type="Proteomes" id="UP001597267"/>
    </source>
</evidence>
<proteinExistence type="predicted"/>
<organism evidence="2 3">
    <name type="scientific">Agrilactobacillus yilanensis</name>
    <dbReference type="NCBI Taxonomy" id="2485997"/>
    <lineage>
        <taxon>Bacteria</taxon>
        <taxon>Bacillati</taxon>
        <taxon>Bacillota</taxon>
        <taxon>Bacilli</taxon>
        <taxon>Lactobacillales</taxon>
        <taxon>Lactobacillaceae</taxon>
        <taxon>Agrilactobacillus</taxon>
    </lineage>
</organism>
<reference evidence="3" key="1">
    <citation type="journal article" date="2019" name="Int. J. Syst. Evol. Microbiol.">
        <title>The Global Catalogue of Microorganisms (GCM) 10K type strain sequencing project: providing services to taxonomists for standard genome sequencing and annotation.</title>
        <authorList>
            <consortium name="The Broad Institute Genomics Platform"/>
            <consortium name="The Broad Institute Genome Sequencing Center for Infectious Disease"/>
            <person name="Wu L."/>
            <person name="Ma J."/>
        </authorList>
    </citation>
    <scope>NUCLEOTIDE SEQUENCE [LARGE SCALE GENOMIC DNA]</scope>
    <source>
        <strain evidence="3">CCM 8896</strain>
    </source>
</reference>
<evidence type="ECO:0000313" key="2">
    <source>
        <dbReference type="EMBL" id="MFD1671338.1"/>
    </source>
</evidence>
<protein>
    <submittedName>
        <fullName evidence="2">DUF6440 family protein</fullName>
    </submittedName>
</protein>
<accession>A0ABW4J5Y2</accession>
<dbReference type="Proteomes" id="UP001597267">
    <property type="component" value="Unassembled WGS sequence"/>
</dbReference>